<organism evidence="1 2">
    <name type="scientific">Nocardia terpenica</name>
    <dbReference type="NCBI Taxonomy" id="455432"/>
    <lineage>
        <taxon>Bacteria</taxon>
        <taxon>Bacillati</taxon>
        <taxon>Actinomycetota</taxon>
        <taxon>Actinomycetes</taxon>
        <taxon>Mycobacteriales</taxon>
        <taxon>Nocardiaceae</taxon>
        <taxon>Nocardia</taxon>
    </lineage>
</organism>
<evidence type="ECO:0000313" key="2">
    <source>
        <dbReference type="Proteomes" id="UP000221961"/>
    </source>
</evidence>
<protein>
    <submittedName>
        <fullName evidence="1">Uncharacterized protein</fullName>
    </submittedName>
</protein>
<proteinExistence type="predicted"/>
<reference evidence="1 2" key="1">
    <citation type="submission" date="2017-10" db="EMBL/GenBank/DDBJ databases">
        <title>Comparative genomics between pathogenic Norcardia.</title>
        <authorList>
            <person name="Zeng L."/>
        </authorList>
    </citation>
    <scope>NUCLEOTIDE SEQUENCE [LARGE SCALE GENOMIC DNA]</scope>
    <source>
        <strain evidence="1 2">NC_YFY_NT001</strain>
    </source>
</reference>
<sequence length="142" mass="16681">MITIRQETSRPVQRRWRFPEMFEELVTRRARNRFLGWWRYRRHWVQMLDDCHLTVTYPDCTKYPVLQQISIGRGEDVLQVGMLPGQCPADWENRTRRLARVFGASECVARLIGPSRFELTLRHGKALTEPVPLPYGQGKGAL</sequence>
<dbReference type="RefSeq" id="WP_098694437.1">
    <property type="nucleotide sequence ID" value="NZ_CP023778.1"/>
</dbReference>
<dbReference type="EMBL" id="CP023778">
    <property type="protein sequence ID" value="ATL67291.1"/>
    <property type="molecule type" value="Genomic_DNA"/>
</dbReference>
<dbReference type="Proteomes" id="UP000221961">
    <property type="component" value="Chromosome"/>
</dbReference>
<dbReference type="AlphaFoldDB" id="A0A291RI63"/>
<gene>
    <name evidence="1" type="ORF">CRH09_14890</name>
</gene>
<name>A0A291RI63_9NOCA</name>
<dbReference type="GeneID" id="88358682"/>
<dbReference type="KEGG" id="ntp:CRH09_14890"/>
<accession>A0A291RI63</accession>
<evidence type="ECO:0000313" key="1">
    <source>
        <dbReference type="EMBL" id="ATL67291.1"/>
    </source>
</evidence>